<feature type="transmembrane region" description="Helical" evidence="1">
    <location>
        <begin position="37"/>
        <end position="58"/>
    </location>
</feature>
<evidence type="ECO:0000313" key="2">
    <source>
        <dbReference type="EMBL" id="GFE66953.1"/>
    </source>
</evidence>
<accession>A0A6N6JKV1</accession>
<keyword evidence="3" id="KW-1185">Reference proteome</keyword>
<proteinExistence type="predicted"/>
<evidence type="ECO:0000313" key="3">
    <source>
        <dbReference type="Proteomes" id="UP000436822"/>
    </source>
</evidence>
<dbReference type="EMBL" id="BLJE01000007">
    <property type="protein sequence ID" value="GFE66953.1"/>
    <property type="molecule type" value="Genomic_DNA"/>
</dbReference>
<dbReference type="RefSeq" id="WP_159810488.1">
    <property type="nucleotide sequence ID" value="NZ_BLJE01000007.1"/>
</dbReference>
<dbReference type="AlphaFoldDB" id="A0A6N6JKV1"/>
<reference evidence="2 3" key="1">
    <citation type="submission" date="2019-12" db="EMBL/GenBank/DDBJ databases">
        <title>Litoreibacter badius sp. nov., a novel bacteriochlorophyll a-containing bacterium in the genus Litoreibacter.</title>
        <authorList>
            <person name="Kanamuro M."/>
            <person name="Takabe Y."/>
            <person name="Mori K."/>
            <person name="Takaichi S."/>
            <person name="Hanada S."/>
        </authorList>
    </citation>
    <scope>NUCLEOTIDE SEQUENCE [LARGE SCALE GENOMIC DNA]</scope>
    <source>
        <strain evidence="2 3">K6</strain>
    </source>
</reference>
<comment type="caution">
    <text evidence="2">The sequence shown here is derived from an EMBL/GenBank/DDBJ whole genome shotgun (WGS) entry which is preliminary data.</text>
</comment>
<keyword evidence="1" id="KW-1133">Transmembrane helix</keyword>
<dbReference type="OrthoDB" id="7745954at2"/>
<gene>
    <name evidence="2" type="ORF">KIN_40270</name>
</gene>
<keyword evidence="1" id="KW-0472">Membrane</keyword>
<protein>
    <submittedName>
        <fullName evidence="2">Uncharacterized protein</fullName>
    </submittedName>
</protein>
<organism evidence="2 3">
    <name type="scientific">Litoreibacter roseus</name>
    <dbReference type="NCBI Taxonomy" id="2601869"/>
    <lineage>
        <taxon>Bacteria</taxon>
        <taxon>Pseudomonadati</taxon>
        <taxon>Pseudomonadota</taxon>
        <taxon>Alphaproteobacteria</taxon>
        <taxon>Rhodobacterales</taxon>
        <taxon>Roseobacteraceae</taxon>
        <taxon>Litoreibacter</taxon>
    </lineage>
</organism>
<name>A0A6N6JKV1_9RHOB</name>
<evidence type="ECO:0000256" key="1">
    <source>
        <dbReference type="SAM" id="Phobius"/>
    </source>
</evidence>
<keyword evidence="1" id="KW-0812">Transmembrane</keyword>
<dbReference type="Proteomes" id="UP000436822">
    <property type="component" value="Unassembled WGS sequence"/>
</dbReference>
<sequence length="73" mass="8051">MRGVLVTWAAAWPTITALLFALDGVLGHWPLALRTLVLTGLMVPAMTVVIVPALNRLLAHFSKNYRKRCHADT</sequence>